<dbReference type="PROSITE" id="PS51257">
    <property type="entry name" value="PROKAR_LIPOPROTEIN"/>
    <property type="match status" value="1"/>
</dbReference>
<dbReference type="PANTHER" id="PTHR43649">
    <property type="entry name" value="ARABINOSE-BINDING PROTEIN-RELATED"/>
    <property type="match status" value="1"/>
</dbReference>
<sequence length="440" mass="47233">MTIRRTGRRMAAVGTAIALPLTMVACSSGGSESGESGEPPASAEGTVNYMTWESIETNNLFDKIVAEKWDNPDITINRVDAPSGDYSQKLGSLAQAQKLPDIFWCGNDTEQQYTKMGILTDWTDKIASDFKEGELGFLDTWKTPENGIGGLPSLINVTGIWYNQTLFEENNVPLPTQDWTWDDLYSAAAALKGAGGSTYPLLLDGLTSTSGPVAMGQYAMSAGGQPFVDDVNNPTKAVADDKFMEGLDKLVKAIGDGLVNPPDFNLDNSTSLFAAGSQPMMSSGQWLAQSFGNDAKGFEWGWAPLPSQSTPATFYDAIGMCTPQSTANADDTWEVAKFLETEVIPEVMAQTPVAPPAYEPGRQGYLDSIKDLAGSTISDTLEYSLGVENTTGVRLTTTWASQAGDLAVQVWTPILKGEKPIEEVSEYVDGVNQFIETGGQ</sequence>
<evidence type="ECO:0000313" key="2">
    <source>
        <dbReference type="EMBL" id="SDT94375.1"/>
    </source>
</evidence>
<dbReference type="InterPro" id="IPR050490">
    <property type="entry name" value="Bact_solute-bd_prot1"/>
</dbReference>
<protein>
    <submittedName>
        <fullName evidence="2">ABC-type glycerol-3-phosphate transport system, substrate-binding protein</fullName>
    </submittedName>
</protein>
<proteinExistence type="predicted"/>
<dbReference type="RefSeq" id="WP_092648583.1">
    <property type="nucleotide sequence ID" value="NZ_LT629792.1"/>
</dbReference>
<evidence type="ECO:0000256" key="1">
    <source>
        <dbReference type="SAM" id="SignalP"/>
    </source>
</evidence>
<evidence type="ECO:0000313" key="3">
    <source>
        <dbReference type="Proteomes" id="UP000198976"/>
    </source>
</evidence>
<accession>A0ABY0V7K5</accession>
<dbReference type="EMBL" id="LT629792">
    <property type="protein sequence ID" value="SDT94375.1"/>
    <property type="molecule type" value="Genomic_DNA"/>
</dbReference>
<dbReference type="PANTHER" id="PTHR43649:SF12">
    <property type="entry name" value="DIACETYLCHITOBIOSE BINDING PROTEIN DASA"/>
    <property type="match status" value="1"/>
</dbReference>
<dbReference type="Pfam" id="PF01547">
    <property type="entry name" value="SBP_bac_1"/>
    <property type="match status" value="1"/>
</dbReference>
<reference evidence="2 3" key="1">
    <citation type="submission" date="2016-10" db="EMBL/GenBank/DDBJ databases">
        <authorList>
            <person name="Varghese N."/>
            <person name="Submissions S."/>
        </authorList>
    </citation>
    <scope>NUCLEOTIDE SEQUENCE [LARGE SCALE GENOMIC DNA]</scope>
    <source>
        <strain evidence="2 3">DSM 9169</strain>
    </source>
</reference>
<gene>
    <name evidence="2" type="ORF">SAMN04489714_1105</name>
</gene>
<dbReference type="Proteomes" id="UP000198976">
    <property type="component" value="Chromosome I"/>
</dbReference>
<organism evidence="2 3">
    <name type="scientific">Schaalia radingae</name>
    <dbReference type="NCBI Taxonomy" id="131110"/>
    <lineage>
        <taxon>Bacteria</taxon>
        <taxon>Bacillati</taxon>
        <taxon>Actinomycetota</taxon>
        <taxon>Actinomycetes</taxon>
        <taxon>Actinomycetales</taxon>
        <taxon>Actinomycetaceae</taxon>
        <taxon>Schaalia</taxon>
    </lineage>
</organism>
<dbReference type="Gene3D" id="3.40.190.10">
    <property type="entry name" value="Periplasmic binding protein-like II"/>
    <property type="match status" value="1"/>
</dbReference>
<feature type="signal peptide" evidence="1">
    <location>
        <begin position="1"/>
        <end position="25"/>
    </location>
</feature>
<feature type="chain" id="PRO_5045345246" evidence="1">
    <location>
        <begin position="26"/>
        <end position="440"/>
    </location>
</feature>
<keyword evidence="3" id="KW-1185">Reference proteome</keyword>
<dbReference type="InterPro" id="IPR006059">
    <property type="entry name" value="SBP"/>
</dbReference>
<name>A0ABY0V7K5_9ACTO</name>
<keyword evidence="1" id="KW-0732">Signal</keyword>
<dbReference type="SUPFAM" id="SSF53850">
    <property type="entry name" value="Periplasmic binding protein-like II"/>
    <property type="match status" value="1"/>
</dbReference>